<proteinExistence type="predicted"/>
<evidence type="ECO:0000313" key="2">
    <source>
        <dbReference type="Proteomes" id="UP001500469"/>
    </source>
</evidence>
<comment type="caution">
    <text evidence="1">The sequence shown here is derived from an EMBL/GenBank/DDBJ whole genome shotgun (WGS) entry which is preliminary data.</text>
</comment>
<protein>
    <submittedName>
        <fullName evidence="1">Uncharacterized protein</fullName>
    </submittedName>
</protein>
<keyword evidence="2" id="KW-1185">Reference proteome</keyword>
<dbReference type="Proteomes" id="UP001500469">
    <property type="component" value="Unassembled WGS sequence"/>
</dbReference>
<accession>A0ABP3YA89</accession>
<evidence type="ECO:0000313" key="1">
    <source>
        <dbReference type="EMBL" id="GAA0878386.1"/>
    </source>
</evidence>
<gene>
    <name evidence="1" type="ORF">GCM10009119_13540</name>
</gene>
<reference evidence="2" key="1">
    <citation type="journal article" date="2019" name="Int. J. Syst. Evol. Microbiol.">
        <title>The Global Catalogue of Microorganisms (GCM) 10K type strain sequencing project: providing services to taxonomists for standard genome sequencing and annotation.</title>
        <authorList>
            <consortium name="The Broad Institute Genomics Platform"/>
            <consortium name="The Broad Institute Genome Sequencing Center for Infectious Disease"/>
            <person name="Wu L."/>
            <person name="Ma J."/>
        </authorList>
    </citation>
    <scope>NUCLEOTIDE SEQUENCE [LARGE SCALE GENOMIC DNA]</scope>
    <source>
        <strain evidence="2">JCM 16112</strain>
    </source>
</reference>
<organism evidence="1 2">
    <name type="scientific">Algoriphagus jejuensis</name>
    <dbReference type="NCBI Taxonomy" id="419934"/>
    <lineage>
        <taxon>Bacteria</taxon>
        <taxon>Pseudomonadati</taxon>
        <taxon>Bacteroidota</taxon>
        <taxon>Cytophagia</taxon>
        <taxon>Cytophagales</taxon>
        <taxon>Cyclobacteriaceae</taxon>
        <taxon>Algoriphagus</taxon>
    </lineage>
</organism>
<dbReference type="EMBL" id="BAAAFI010000005">
    <property type="protein sequence ID" value="GAA0878386.1"/>
    <property type="molecule type" value="Genomic_DNA"/>
</dbReference>
<sequence>MVEKTEDERLKINMYLMRKLRKSTRQLSGSLIVNMTIQNLATSQIKFLIHLDKLGDRKDLI</sequence>
<name>A0ABP3YA89_9BACT</name>